<feature type="coiled-coil region" evidence="1">
    <location>
        <begin position="17"/>
        <end position="85"/>
    </location>
</feature>
<accession>A0A0V8JIW0</accession>
<name>A0A0V8JIW0_9BACI</name>
<keyword evidence="3" id="KW-1185">Reference proteome</keyword>
<evidence type="ECO:0000313" key="3">
    <source>
        <dbReference type="Proteomes" id="UP000053681"/>
    </source>
</evidence>
<evidence type="ECO:0000256" key="1">
    <source>
        <dbReference type="SAM" id="Coils"/>
    </source>
</evidence>
<evidence type="ECO:0000313" key="2">
    <source>
        <dbReference type="EMBL" id="KSU86888.1"/>
    </source>
</evidence>
<sequence>MMSPSPKDDSMLMRQKLIHYKSELKNYENQIRQLERALDREKENSLFWKNKHAEAYSINDKDTELEELEKELYQLKNEHSEQAIIIESLKERISRKQPIIEEKVIEKIIEKPVEKIVEKQVKVEVDRFQATDIISYFQHSVLLPTPDEEEMMILGNAVVTNQTSKSLVSPIICLKVKPHENVSLTGKVIDEKEIEDSTIPSSALQWQYAHPKWREKIKQDGEYWIRPTRSAQLAPNQPMRFESFQLLIPKELNSSFVIVEGYFYSEEWKQGIPFLNKIVLTLPTEE</sequence>
<dbReference type="RefSeq" id="WP_025908124.1">
    <property type="nucleotide sequence ID" value="NZ_KQ758676.1"/>
</dbReference>
<protein>
    <submittedName>
        <fullName evidence="2">Uncharacterized protein</fullName>
    </submittedName>
</protein>
<keyword evidence="1" id="KW-0175">Coiled coil</keyword>
<comment type="caution">
    <text evidence="2">The sequence shown here is derived from an EMBL/GenBank/DDBJ whole genome shotgun (WGS) entry which is preliminary data.</text>
</comment>
<dbReference type="EMBL" id="LNQP01000061">
    <property type="protein sequence ID" value="KSU86888.1"/>
    <property type="molecule type" value="Genomic_DNA"/>
</dbReference>
<gene>
    <name evidence="2" type="ORF">AS180_16095</name>
</gene>
<reference evidence="2 3" key="1">
    <citation type="submission" date="2015-11" db="EMBL/GenBank/DDBJ databases">
        <title>Bacillus caseinolyticus sp nov.</title>
        <authorList>
            <person name="Dastager S.G."/>
            <person name="Mawlankar R."/>
        </authorList>
    </citation>
    <scope>NUCLEOTIDE SEQUENCE [LARGE SCALE GENOMIC DNA]</scope>
    <source>
        <strain evidence="2 3">SGD-V-76</strain>
    </source>
</reference>
<dbReference type="AlphaFoldDB" id="A0A0V8JIW0"/>
<proteinExistence type="predicted"/>
<organism evidence="2 3">
    <name type="scientific">Priestia veravalensis</name>
    <dbReference type="NCBI Taxonomy" id="1414648"/>
    <lineage>
        <taxon>Bacteria</taxon>
        <taxon>Bacillati</taxon>
        <taxon>Bacillota</taxon>
        <taxon>Bacilli</taxon>
        <taxon>Bacillales</taxon>
        <taxon>Bacillaceae</taxon>
        <taxon>Priestia</taxon>
    </lineage>
</organism>
<dbReference type="Proteomes" id="UP000053681">
    <property type="component" value="Unassembled WGS sequence"/>
</dbReference>